<dbReference type="WBParaSite" id="GPUH_0000713501-mRNA-1">
    <property type="protein sequence ID" value="GPUH_0000713501-mRNA-1"/>
    <property type="gene ID" value="GPUH_0000713501"/>
</dbReference>
<dbReference type="PROSITE" id="PS51144">
    <property type="entry name" value="ALPHA_CA_2"/>
    <property type="match status" value="1"/>
</dbReference>
<feature type="domain" description="Alpha-carbonic anhydrase" evidence="7">
    <location>
        <begin position="1"/>
        <end position="133"/>
    </location>
</feature>
<dbReference type="SUPFAM" id="SSF51069">
    <property type="entry name" value="Carbonic anhydrase"/>
    <property type="match status" value="1"/>
</dbReference>
<dbReference type="CDD" id="cd00326">
    <property type="entry name" value="alpha_CA"/>
    <property type="match status" value="1"/>
</dbReference>
<comment type="catalytic activity">
    <reaction evidence="6">
        <text>hydrogencarbonate + H(+) = CO2 + H2O</text>
        <dbReference type="Rhea" id="RHEA:10748"/>
        <dbReference type="ChEBI" id="CHEBI:15377"/>
        <dbReference type="ChEBI" id="CHEBI:15378"/>
        <dbReference type="ChEBI" id="CHEBI:16526"/>
        <dbReference type="ChEBI" id="CHEBI:17544"/>
        <dbReference type="EC" id="4.2.1.1"/>
    </reaction>
</comment>
<dbReference type="SMART" id="SM01057">
    <property type="entry name" value="Carb_anhydrase"/>
    <property type="match status" value="1"/>
</dbReference>
<dbReference type="AlphaFoldDB" id="A0A183DEI5"/>
<proteinExistence type="inferred from homology"/>
<evidence type="ECO:0000259" key="7">
    <source>
        <dbReference type="PROSITE" id="PS51144"/>
    </source>
</evidence>
<dbReference type="Gene3D" id="3.10.200.10">
    <property type="entry name" value="Alpha carbonic anhydrase"/>
    <property type="match status" value="1"/>
</dbReference>
<evidence type="ECO:0000256" key="1">
    <source>
        <dbReference type="ARBA" id="ARBA00010718"/>
    </source>
</evidence>
<dbReference type="GO" id="GO:0008270">
    <property type="term" value="F:zinc ion binding"/>
    <property type="evidence" value="ECO:0007669"/>
    <property type="project" value="InterPro"/>
</dbReference>
<evidence type="ECO:0000256" key="5">
    <source>
        <dbReference type="ARBA" id="ARBA00023239"/>
    </source>
</evidence>
<dbReference type="InterPro" id="IPR023561">
    <property type="entry name" value="Carbonic_anhydrase_a-class"/>
</dbReference>
<dbReference type="Pfam" id="PF00194">
    <property type="entry name" value="Carb_anhydrase"/>
    <property type="match status" value="1"/>
</dbReference>
<dbReference type="InterPro" id="IPR036398">
    <property type="entry name" value="CA_dom_sf"/>
</dbReference>
<accession>A0A183DEI5</accession>
<evidence type="ECO:0000313" key="8">
    <source>
        <dbReference type="WBParaSite" id="GPUH_0000713501-mRNA-1"/>
    </source>
</evidence>
<evidence type="ECO:0000256" key="6">
    <source>
        <dbReference type="ARBA" id="ARBA00048348"/>
    </source>
</evidence>
<dbReference type="GO" id="GO:0004089">
    <property type="term" value="F:carbonate dehydratase activity"/>
    <property type="evidence" value="ECO:0007669"/>
    <property type="project" value="UniProtKB-EC"/>
</dbReference>
<keyword evidence="4" id="KW-0862">Zinc</keyword>
<comment type="similarity">
    <text evidence="1">Belongs to the alpha-carbonic anhydrase family.</text>
</comment>
<evidence type="ECO:0000256" key="2">
    <source>
        <dbReference type="ARBA" id="ARBA00012925"/>
    </source>
</evidence>
<dbReference type="PANTHER" id="PTHR18952">
    <property type="entry name" value="CARBONIC ANHYDRASE"/>
    <property type="match status" value="1"/>
</dbReference>
<evidence type="ECO:0000256" key="4">
    <source>
        <dbReference type="ARBA" id="ARBA00022833"/>
    </source>
</evidence>
<dbReference type="InterPro" id="IPR001148">
    <property type="entry name" value="CA_dom"/>
</dbReference>
<evidence type="ECO:0000256" key="3">
    <source>
        <dbReference type="ARBA" id="ARBA00022723"/>
    </source>
</evidence>
<reference evidence="8" key="1">
    <citation type="submission" date="2016-06" db="UniProtKB">
        <authorList>
            <consortium name="WormBaseParasite"/>
        </authorList>
    </citation>
    <scope>IDENTIFICATION</scope>
</reference>
<dbReference type="EC" id="4.2.1.1" evidence="2"/>
<organism evidence="8">
    <name type="scientific">Gongylonema pulchrum</name>
    <dbReference type="NCBI Taxonomy" id="637853"/>
    <lineage>
        <taxon>Eukaryota</taxon>
        <taxon>Metazoa</taxon>
        <taxon>Ecdysozoa</taxon>
        <taxon>Nematoda</taxon>
        <taxon>Chromadorea</taxon>
        <taxon>Rhabditida</taxon>
        <taxon>Spirurina</taxon>
        <taxon>Spiruromorpha</taxon>
        <taxon>Spiruroidea</taxon>
        <taxon>Gongylonematidae</taxon>
        <taxon>Gongylonema</taxon>
    </lineage>
</organism>
<dbReference type="PANTHER" id="PTHR18952:SF265">
    <property type="entry name" value="CARBONIC ANHYDRASE"/>
    <property type="match status" value="1"/>
</dbReference>
<keyword evidence="5" id="KW-0456">Lyase</keyword>
<keyword evidence="3" id="KW-0479">Metal-binding</keyword>
<name>A0A183DEI5_9BILA</name>
<protein>
    <recommendedName>
        <fullName evidence="2">carbonic anhydrase</fullName>
        <ecNumber evidence="2">4.2.1.1</ecNumber>
    </recommendedName>
</protein>
<sequence>LHLVHAKKDVEPDEENTIAVVGVFLALGNNAEPLQNLRPYIINVKNPESEKAVHGFSVHSFIPSHPENFYRYEGSLTTPSCDESVVWIVMADPISATLPQMQAFREVVFGSLKTGENQRPTQSLNGRRIQFRATNYALYNNAAAVEFGSALRRIIAIILLIAWLPNNT</sequence>